<dbReference type="EMBL" id="QURL01000012">
    <property type="protein sequence ID" value="RFC61877.1"/>
    <property type="molecule type" value="Genomic_DNA"/>
</dbReference>
<keyword evidence="7" id="KW-1185">Reference proteome</keyword>
<comment type="caution">
    <text evidence="6">The sequence shown here is derived from an EMBL/GenBank/DDBJ whole genome shotgun (WGS) entry which is preliminary data.</text>
</comment>
<dbReference type="Proteomes" id="UP000264310">
    <property type="component" value="Unassembled WGS sequence"/>
</dbReference>
<evidence type="ECO:0000256" key="4">
    <source>
        <dbReference type="SAM" id="SignalP"/>
    </source>
</evidence>
<dbReference type="OrthoDB" id="9801695at2"/>
<evidence type="ECO:0000313" key="7">
    <source>
        <dbReference type="Proteomes" id="UP000264310"/>
    </source>
</evidence>
<comment type="similarity">
    <text evidence="1">Belongs to the transglycosylase Slt family.</text>
</comment>
<reference evidence="6 7" key="1">
    <citation type="submission" date="2018-08" db="EMBL/GenBank/DDBJ databases">
        <title>Fulvimarina sp. 85, whole genome shotgun sequence.</title>
        <authorList>
            <person name="Tuo L."/>
        </authorList>
    </citation>
    <scope>NUCLEOTIDE SEQUENCE [LARGE SCALE GENOMIC DNA]</scope>
    <source>
        <strain evidence="6 7">85</strain>
    </source>
</reference>
<gene>
    <name evidence="6" type="ORF">DYI37_18795</name>
</gene>
<dbReference type="CDD" id="cd00254">
    <property type="entry name" value="LT-like"/>
    <property type="match status" value="1"/>
</dbReference>
<dbReference type="InterPro" id="IPR023346">
    <property type="entry name" value="Lysozyme-like_dom_sf"/>
</dbReference>
<name>A0A371WY04_9HYPH</name>
<accession>A0A371WY04</accession>
<organism evidence="6 7">
    <name type="scientific">Fulvimarina endophytica</name>
    <dbReference type="NCBI Taxonomy" id="2293836"/>
    <lineage>
        <taxon>Bacteria</taxon>
        <taxon>Pseudomonadati</taxon>
        <taxon>Pseudomonadota</taxon>
        <taxon>Alphaproteobacteria</taxon>
        <taxon>Hyphomicrobiales</taxon>
        <taxon>Aurantimonadaceae</taxon>
        <taxon>Fulvimarina</taxon>
    </lineage>
</organism>
<evidence type="ECO:0000256" key="1">
    <source>
        <dbReference type="ARBA" id="ARBA00007734"/>
    </source>
</evidence>
<dbReference type="Pfam" id="PF01464">
    <property type="entry name" value="SLT"/>
    <property type="match status" value="1"/>
</dbReference>
<feature type="chain" id="PRO_5016754831" evidence="4">
    <location>
        <begin position="32"/>
        <end position="397"/>
    </location>
</feature>
<comment type="similarity">
    <text evidence="2">Belongs to the virb1 family.</text>
</comment>
<feature type="domain" description="Transglycosylase SLT" evidence="5">
    <location>
        <begin position="171"/>
        <end position="261"/>
    </location>
</feature>
<evidence type="ECO:0000259" key="5">
    <source>
        <dbReference type="Pfam" id="PF01464"/>
    </source>
</evidence>
<feature type="signal peptide" evidence="4">
    <location>
        <begin position="1"/>
        <end position="31"/>
    </location>
</feature>
<dbReference type="RefSeq" id="WP_116684818.1">
    <property type="nucleotide sequence ID" value="NZ_QURL01000012.1"/>
</dbReference>
<evidence type="ECO:0000256" key="3">
    <source>
        <dbReference type="SAM" id="MobiDB-lite"/>
    </source>
</evidence>
<dbReference type="InterPro" id="IPR008258">
    <property type="entry name" value="Transglycosylase_SLT_dom_1"/>
</dbReference>
<feature type="region of interest" description="Disordered" evidence="3">
    <location>
        <begin position="105"/>
        <end position="125"/>
    </location>
</feature>
<evidence type="ECO:0000256" key="2">
    <source>
        <dbReference type="ARBA" id="ARBA00009387"/>
    </source>
</evidence>
<keyword evidence="4" id="KW-0732">Signal</keyword>
<proteinExistence type="inferred from homology"/>
<evidence type="ECO:0000313" key="6">
    <source>
        <dbReference type="EMBL" id="RFC61877.1"/>
    </source>
</evidence>
<sequence length="397" mass="42157">MAERFLSSSKALALTASLAAALTVPALPASAQGVPVFDPGVFAKRKAALEHGEADLARQRAQLSKADRLNALKSEQLDTLDAVHSTAVTGDSDIAGMIGGLESGDSAADLGRDGPDADELYSAEDSNPGAARLFGDASGNVEELIIKAAKETHSLAGVGKAGLSLVQWRCLMQALIWQESRFAIGAKSPVGAFGLTQIMPGTASDLGINPEYYDSPYLQVTGGARYLAQMLNMFGGNIVHGLAAYNAGPGNVQNYGGVPPFAETRHYVEVIPRRYNQYLAKVGGIDALGTIEPALLANSNLSLSAGGARFYGAESRTTIRGAVERIRSIIIRIGETETLKESYDLNTYARAELARLVALRTRLKAARTKPLSAEQIAMASRIARERAFMTFELQEIN</sequence>
<dbReference type="SUPFAM" id="SSF101082">
    <property type="entry name" value="Typo IV secretion system protein TraC"/>
    <property type="match status" value="1"/>
</dbReference>
<protein>
    <submittedName>
        <fullName evidence="6">Lytic transglycosylase domain-containing protein</fullName>
    </submittedName>
</protein>
<dbReference type="AlphaFoldDB" id="A0A371WY04"/>
<dbReference type="SUPFAM" id="SSF53955">
    <property type="entry name" value="Lysozyme-like"/>
    <property type="match status" value="1"/>
</dbReference>
<dbReference type="PANTHER" id="PTHR37423">
    <property type="entry name" value="SOLUBLE LYTIC MUREIN TRANSGLYCOSYLASE-RELATED"/>
    <property type="match status" value="1"/>
</dbReference>
<dbReference type="PANTHER" id="PTHR37423:SF2">
    <property type="entry name" value="MEMBRANE-BOUND LYTIC MUREIN TRANSGLYCOSYLASE C"/>
    <property type="match status" value="1"/>
</dbReference>
<dbReference type="Gene3D" id="1.10.530.10">
    <property type="match status" value="1"/>
</dbReference>